<dbReference type="PANTHER" id="PTHR33077">
    <property type="entry name" value="PROTEIN TIFY 4A-RELATED-RELATED"/>
    <property type="match status" value="1"/>
</dbReference>
<feature type="domain" description="Tify" evidence="4">
    <location>
        <begin position="85"/>
        <end position="120"/>
    </location>
</feature>
<comment type="domain">
    <text evidence="2">The jas domain is required for interaction with COI1.</text>
</comment>
<name>A0A4U6WHZ2_SETVI</name>
<dbReference type="Gramene" id="TKW41433">
    <property type="protein sequence ID" value="TKW41433"/>
    <property type="gene ID" value="SEVIR_1G315400v2"/>
</dbReference>
<evidence type="ECO:0000313" key="5">
    <source>
        <dbReference type="EMBL" id="TKW41433.1"/>
    </source>
</evidence>
<dbReference type="Pfam" id="PF06200">
    <property type="entry name" value="tify"/>
    <property type="match status" value="1"/>
</dbReference>
<reference evidence="5" key="1">
    <citation type="submission" date="2019-03" db="EMBL/GenBank/DDBJ databases">
        <title>WGS assembly of Setaria viridis.</title>
        <authorList>
            <person name="Huang P."/>
            <person name="Jenkins J."/>
            <person name="Grimwood J."/>
            <person name="Barry K."/>
            <person name="Healey A."/>
            <person name="Mamidi S."/>
            <person name="Sreedasyam A."/>
            <person name="Shu S."/>
            <person name="Feldman M."/>
            <person name="Wu J."/>
            <person name="Yu Y."/>
            <person name="Chen C."/>
            <person name="Johnson J."/>
            <person name="Rokhsar D."/>
            <person name="Baxter I."/>
            <person name="Schmutz J."/>
            <person name="Brutnell T."/>
            <person name="Kellogg E."/>
        </authorList>
    </citation>
    <scope>NUCLEOTIDE SEQUENCE [LARGE SCALE GENOMIC DNA]</scope>
</reference>
<dbReference type="AlphaFoldDB" id="A0A4U6WHZ2"/>
<feature type="region of interest" description="Disordered" evidence="3">
    <location>
        <begin position="209"/>
        <end position="249"/>
    </location>
</feature>
<dbReference type="GO" id="GO:0005634">
    <property type="term" value="C:nucleus"/>
    <property type="evidence" value="ECO:0007669"/>
    <property type="project" value="UniProtKB-SubCell"/>
</dbReference>
<dbReference type="GO" id="GO:0009611">
    <property type="term" value="P:response to wounding"/>
    <property type="evidence" value="ECO:0007669"/>
    <property type="project" value="UniProtKB-UniRule"/>
</dbReference>
<dbReference type="SMART" id="SM00979">
    <property type="entry name" value="TIFY"/>
    <property type="match status" value="1"/>
</dbReference>
<evidence type="ECO:0000259" key="4">
    <source>
        <dbReference type="PROSITE" id="PS51320"/>
    </source>
</evidence>
<sequence>MAPSPQIKLTRSPRASQLVFSRGMFPSGPGDLAAAGHAQVHAMATIAPPPLLGVSAPAANGFGRPPPFAAWPIFEGSAAAPSSNTDHSTAPLTIIYAGSVRAFDSVPMEQAEKILYLTAKEAQAAETPAFQQPEPAAALPIPSSSAAQIMTLLGLANANDSLLPKRAASLVRFLHKRKQRVESAAAMPYPCEEVLPVPAQMDPSTAVYARDKAPSGDIEQPWGTSEDGAKSMKENHGEAEEAVNTNLKL</sequence>
<dbReference type="InterPro" id="IPR040390">
    <property type="entry name" value="TIFY/JAZ"/>
</dbReference>
<dbReference type="EMBL" id="CM016552">
    <property type="protein sequence ID" value="TKW41433.1"/>
    <property type="molecule type" value="Genomic_DNA"/>
</dbReference>
<comment type="similarity">
    <text evidence="1 2">Belongs to the TIFY/JAZ family.</text>
</comment>
<dbReference type="Proteomes" id="UP000298652">
    <property type="component" value="Chromosome 1"/>
</dbReference>
<accession>A0A4U6WHZ2</accession>
<dbReference type="PROSITE" id="PS51320">
    <property type="entry name" value="TIFY"/>
    <property type="match status" value="1"/>
</dbReference>
<evidence type="ECO:0000256" key="1">
    <source>
        <dbReference type="ARBA" id="ARBA00008614"/>
    </source>
</evidence>
<dbReference type="InterPro" id="IPR010399">
    <property type="entry name" value="Tify_dom"/>
</dbReference>
<comment type="function">
    <text evidence="2">Repressor of jasmonate responses.</text>
</comment>
<keyword evidence="2" id="KW-0539">Nucleus</keyword>
<organism evidence="5 6">
    <name type="scientific">Setaria viridis</name>
    <name type="common">Green bristlegrass</name>
    <name type="synonym">Setaria italica subsp. viridis</name>
    <dbReference type="NCBI Taxonomy" id="4556"/>
    <lineage>
        <taxon>Eukaryota</taxon>
        <taxon>Viridiplantae</taxon>
        <taxon>Streptophyta</taxon>
        <taxon>Embryophyta</taxon>
        <taxon>Tracheophyta</taxon>
        <taxon>Spermatophyta</taxon>
        <taxon>Magnoliopsida</taxon>
        <taxon>Liliopsida</taxon>
        <taxon>Poales</taxon>
        <taxon>Poaceae</taxon>
        <taxon>PACMAD clade</taxon>
        <taxon>Panicoideae</taxon>
        <taxon>Panicodae</taxon>
        <taxon>Paniceae</taxon>
        <taxon>Cenchrinae</taxon>
        <taxon>Setaria</taxon>
    </lineage>
</organism>
<protein>
    <recommendedName>
        <fullName evidence="2">Protein TIFY</fullName>
    </recommendedName>
    <alternativeName>
        <fullName evidence="2">Jasmonate ZIM domain-containing protein</fullName>
    </alternativeName>
</protein>
<dbReference type="GO" id="GO:2000022">
    <property type="term" value="P:regulation of jasmonic acid mediated signaling pathway"/>
    <property type="evidence" value="ECO:0007669"/>
    <property type="project" value="UniProtKB-UniRule"/>
</dbReference>
<feature type="compositionally biased region" description="Basic and acidic residues" evidence="3">
    <location>
        <begin position="227"/>
        <end position="239"/>
    </location>
</feature>
<gene>
    <name evidence="5" type="ORF">SEVIR_1G315400v2</name>
</gene>
<proteinExistence type="inferred from homology"/>
<comment type="subcellular location">
    <subcellularLocation>
        <location evidence="2">Nucleus</location>
    </subcellularLocation>
</comment>
<evidence type="ECO:0000256" key="2">
    <source>
        <dbReference type="RuleBase" id="RU369065"/>
    </source>
</evidence>
<keyword evidence="6" id="KW-1185">Reference proteome</keyword>
<dbReference type="GO" id="GO:0031347">
    <property type="term" value="P:regulation of defense response"/>
    <property type="evidence" value="ECO:0007669"/>
    <property type="project" value="UniProtKB-UniRule"/>
</dbReference>
<keyword evidence="2" id="KW-1184">Jasmonic acid signaling pathway</keyword>
<dbReference type="PANTHER" id="PTHR33077:SF129">
    <property type="entry name" value="PROTEIN TIFY"/>
    <property type="match status" value="1"/>
</dbReference>
<evidence type="ECO:0000256" key="3">
    <source>
        <dbReference type="SAM" id="MobiDB-lite"/>
    </source>
</evidence>
<evidence type="ECO:0000313" key="6">
    <source>
        <dbReference type="Proteomes" id="UP000298652"/>
    </source>
</evidence>